<dbReference type="InterPro" id="IPR043502">
    <property type="entry name" value="DNA/RNA_pol_sf"/>
</dbReference>
<reference evidence="2" key="1">
    <citation type="submission" date="2016-11" db="UniProtKB">
        <authorList>
            <consortium name="WormBaseParasite"/>
        </authorList>
    </citation>
    <scope>IDENTIFICATION</scope>
</reference>
<protein>
    <submittedName>
        <fullName evidence="2">USP domain-containing protein</fullName>
    </submittedName>
</protein>
<sequence length="310" mass="35608">MNAANGSNMGTLGLFEINITYDNFSTSLRFYMLPKETNLSGIDVMMQIEPFRLVVQSMINAVSINDNMLLDDTRSSMTSSLQCHFPEVFLPNPTEDKFGTLTPRIHGHYFEDRLLGMSCPSCRNTKNNSYLQGEVKEDSKSLLSIATHLGIYKCNRLPFRIKSTPGIFQNLIDIIICQPHESSGVSRQSYSHDSDKQRTYNPSTFGFQAYLRLRIPLRIKCSFMMQQIKYLGYIINREVRRPELSLWTLLKKDEKFILNSNCQVAFDHVKNILQSDLLLTYYGLNKKIIVADDMNPRKQSNMLQGPLVME</sequence>
<keyword evidence="1" id="KW-1185">Reference proteome</keyword>
<accession>A0A1I7X3S5</accession>
<dbReference type="PANTHER" id="PTHR37984:SF5">
    <property type="entry name" value="PROTEIN NYNRIN-LIKE"/>
    <property type="match status" value="1"/>
</dbReference>
<evidence type="ECO:0000313" key="1">
    <source>
        <dbReference type="Proteomes" id="UP000095283"/>
    </source>
</evidence>
<name>A0A1I7X3S5_HETBA</name>
<organism evidence="1 2">
    <name type="scientific">Heterorhabditis bacteriophora</name>
    <name type="common">Entomopathogenic nematode worm</name>
    <dbReference type="NCBI Taxonomy" id="37862"/>
    <lineage>
        <taxon>Eukaryota</taxon>
        <taxon>Metazoa</taxon>
        <taxon>Ecdysozoa</taxon>
        <taxon>Nematoda</taxon>
        <taxon>Chromadorea</taxon>
        <taxon>Rhabditida</taxon>
        <taxon>Rhabditina</taxon>
        <taxon>Rhabditomorpha</taxon>
        <taxon>Strongyloidea</taxon>
        <taxon>Heterorhabditidae</taxon>
        <taxon>Heterorhabditis</taxon>
    </lineage>
</organism>
<dbReference type="AlphaFoldDB" id="A0A1I7X3S5"/>
<proteinExistence type="predicted"/>
<dbReference type="PANTHER" id="PTHR37984">
    <property type="entry name" value="PROTEIN CBG26694"/>
    <property type="match status" value="1"/>
</dbReference>
<evidence type="ECO:0000313" key="2">
    <source>
        <dbReference type="WBParaSite" id="Hba_12119"/>
    </source>
</evidence>
<dbReference type="WBParaSite" id="Hba_12119">
    <property type="protein sequence ID" value="Hba_12119"/>
    <property type="gene ID" value="Hba_12119"/>
</dbReference>
<dbReference type="SUPFAM" id="SSF56672">
    <property type="entry name" value="DNA/RNA polymerases"/>
    <property type="match status" value="1"/>
</dbReference>
<dbReference type="InterPro" id="IPR050951">
    <property type="entry name" value="Retrovirus_Pol_polyprotein"/>
</dbReference>
<dbReference type="Proteomes" id="UP000095283">
    <property type="component" value="Unplaced"/>
</dbReference>